<dbReference type="SUPFAM" id="SSF52540">
    <property type="entry name" value="P-loop containing nucleoside triphosphate hydrolases"/>
    <property type="match status" value="1"/>
</dbReference>
<gene>
    <name evidence="2" type="ORF">BW730_01695</name>
</gene>
<dbReference type="InterPro" id="IPR027417">
    <property type="entry name" value="P-loop_NTPase"/>
</dbReference>
<reference evidence="3" key="1">
    <citation type="submission" date="2017-02" db="EMBL/GenBank/DDBJ databases">
        <title>Tessaracoccus aquaemaris sp. nov., isolated from the intestine of a Korean rockfish, Sebastes schlegelii, in a marine aquaculture pond.</title>
        <authorList>
            <person name="Tak E.J."/>
            <person name="Bae J.-W."/>
        </authorList>
    </citation>
    <scope>NUCLEOTIDE SEQUENCE [LARGE SCALE GENOMIC DNA]</scope>
    <source>
        <strain evidence="3">NSG39</strain>
    </source>
</reference>
<dbReference type="AlphaFoldDB" id="A0A1Q2CJZ4"/>
<dbReference type="KEGG" id="tes:BW730_01695"/>
<evidence type="ECO:0000313" key="2">
    <source>
        <dbReference type="EMBL" id="AQP46456.1"/>
    </source>
</evidence>
<proteinExistence type="predicted"/>
<dbReference type="Gene3D" id="3.40.50.300">
    <property type="entry name" value="P-loop containing nucleotide triphosphate hydrolases"/>
    <property type="match status" value="1"/>
</dbReference>
<dbReference type="STRING" id="1332264.BW730_01695"/>
<evidence type="ECO:0000256" key="1">
    <source>
        <dbReference type="SAM" id="MobiDB-lite"/>
    </source>
</evidence>
<feature type="compositionally biased region" description="Low complexity" evidence="1">
    <location>
        <begin position="125"/>
        <end position="138"/>
    </location>
</feature>
<sequence>MQGVIETLQPGTPAAIKAAYNQLVTVVGAVSARYLRPPHAAHTKRLTMLQSRLTHSGRPVPGLTTHQAKGGEWDIVGVVLSDTERSSLGVGLSVTQDTHRKIYVATTRARYRTIEVMSAPPPPSKRAAGKTAKSTTAKHIAGLT</sequence>
<name>A0A1Q2CJZ4_9ACTN</name>
<feature type="region of interest" description="Disordered" evidence="1">
    <location>
        <begin position="119"/>
        <end position="144"/>
    </location>
</feature>
<dbReference type="Proteomes" id="UP000188145">
    <property type="component" value="Chromosome"/>
</dbReference>
<organism evidence="2 3">
    <name type="scientific">Tessaracoccus aquimaris</name>
    <dbReference type="NCBI Taxonomy" id="1332264"/>
    <lineage>
        <taxon>Bacteria</taxon>
        <taxon>Bacillati</taxon>
        <taxon>Actinomycetota</taxon>
        <taxon>Actinomycetes</taxon>
        <taxon>Propionibacteriales</taxon>
        <taxon>Propionibacteriaceae</taxon>
        <taxon>Tessaracoccus</taxon>
    </lineage>
</organism>
<keyword evidence="3" id="KW-1185">Reference proteome</keyword>
<dbReference type="EMBL" id="CP019606">
    <property type="protein sequence ID" value="AQP46456.1"/>
    <property type="molecule type" value="Genomic_DNA"/>
</dbReference>
<evidence type="ECO:0000313" key="3">
    <source>
        <dbReference type="Proteomes" id="UP000188145"/>
    </source>
</evidence>
<accession>A0A1Q2CJZ4</accession>
<protein>
    <submittedName>
        <fullName evidence="2">Uncharacterized protein</fullName>
    </submittedName>
</protein>